<keyword evidence="10" id="KW-1185">Reference proteome</keyword>
<dbReference type="PANTHER" id="PTHR43791">
    <property type="entry name" value="PERMEASE-RELATED"/>
    <property type="match status" value="1"/>
</dbReference>
<protein>
    <submittedName>
        <fullName evidence="9">Putative MFS transporter</fullName>
    </submittedName>
</protein>
<dbReference type="FunFam" id="1.20.1250.20:FF:000013">
    <property type="entry name" value="MFS general substrate transporter"/>
    <property type="match status" value="1"/>
</dbReference>
<evidence type="ECO:0000256" key="1">
    <source>
        <dbReference type="ARBA" id="ARBA00004141"/>
    </source>
</evidence>
<dbReference type="Pfam" id="PF07690">
    <property type="entry name" value="MFS_1"/>
    <property type="match status" value="1"/>
</dbReference>
<name>A0A1Y2EZ72_9BASI</name>
<dbReference type="SUPFAM" id="SSF103473">
    <property type="entry name" value="MFS general substrate transporter"/>
    <property type="match status" value="1"/>
</dbReference>
<feature type="transmembrane region" description="Helical" evidence="7">
    <location>
        <begin position="373"/>
        <end position="396"/>
    </location>
</feature>
<keyword evidence="5 7" id="KW-0472">Membrane</keyword>
<dbReference type="Gene3D" id="1.20.1250.20">
    <property type="entry name" value="MFS general substrate transporter like domains"/>
    <property type="match status" value="1"/>
</dbReference>
<gene>
    <name evidence="9" type="ORF">BCR35DRAFT_280301</name>
</gene>
<dbReference type="STRING" id="106004.A0A1Y2EZ72"/>
<sequence>MSLDYAKPALEKDVEQSFSEASATPAFGRPQPLTPEQRALEAKLARKIDFRIVPIVFILYLFCFIDRANIGNARLAGLEADLGLKGNDYNTLLSVFYVSYIAFEIPSNLLLKIVGPGRYIPLMVIVFGGLSIATGFVTSLGSACAVRFLLGAAESAMLPGCSYYLSRWYRKSELVFRLSLFLVASPLAGAFGGLLASGILKIDSIGSATCWQLIFIIEGIITVGLGAIAYFILTDRPAVAGWLTEEEKALAEHRIRSENTSGAAVEGFNRRGVMQGIFHPSTMVLTLIFLLNNITVQGLAVFLPTIVRILFPGSSTIRQQLLCVPPNIVGGVAVLTTAFCGWKFDRRGAPLMAGAVLVVIGYSIFVGTNNLNAQYGATFMIASGCFSFGAIVASWAAANVASDTSRAAAIATVAMGGNTGGLIATWSFISTDAPRYIKGNSLNLATGATTFLVLGGFLLYLRRENQARDAGKKDHLIEGLSQEEQEQLGTDHPSFRYKY</sequence>
<dbReference type="InParanoid" id="A0A1Y2EZ72"/>
<dbReference type="PROSITE" id="PS50850">
    <property type="entry name" value="MFS"/>
    <property type="match status" value="1"/>
</dbReference>
<keyword evidence="2" id="KW-0813">Transport</keyword>
<comment type="subcellular location">
    <subcellularLocation>
        <location evidence="1">Membrane</location>
        <topology evidence="1">Multi-pass membrane protein</topology>
    </subcellularLocation>
</comment>
<dbReference type="FunFam" id="1.20.1250.20:FF:000034">
    <property type="entry name" value="MFS general substrate transporter"/>
    <property type="match status" value="1"/>
</dbReference>
<dbReference type="PANTHER" id="PTHR43791:SF48">
    <property type="entry name" value="TRANSPORTER, PUTATIVE (AFU_ORTHOLOGUE AFUA_4G01000)-RELATED"/>
    <property type="match status" value="1"/>
</dbReference>
<evidence type="ECO:0000256" key="7">
    <source>
        <dbReference type="SAM" id="Phobius"/>
    </source>
</evidence>
<feature type="transmembrane region" description="Helical" evidence="7">
    <location>
        <begin position="408"/>
        <end position="429"/>
    </location>
</feature>
<evidence type="ECO:0000313" key="9">
    <source>
        <dbReference type="EMBL" id="ORY76908.1"/>
    </source>
</evidence>
<feature type="transmembrane region" description="Helical" evidence="7">
    <location>
        <begin position="349"/>
        <end position="367"/>
    </location>
</feature>
<proteinExistence type="predicted"/>
<feature type="transmembrane region" description="Helical" evidence="7">
    <location>
        <begin position="441"/>
        <end position="461"/>
    </location>
</feature>
<evidence type="ECO:0000256" key="5">
    <source>
        <dbReference type="ARBA" id="ARBA00023136"/>
    </source>
</evidence>
<keyword evidence="4 7" id="KW-1133">Transmembrane helix</keyword>
<evidence type="ECO:0000256" key="4">
    <source>
        <dbReference type="ARBA" id="ARBA00022989"/>
    </source>
</evidence>
<feature type="transmembrane region" description="Helical" evidence="7">
    <location>
        <begin position="211"/>
        <end position="233"/>
    </location>
</feature>
<feature type="transmembrane region" description="Helical" evidence="7">
    <location>
        <begin position="48"/>
        <end position="69"/>
    </location>
</feature>
<feature type="transmembrane region" description="Helical" evidence="7">
    <location>
        <begin position="317"/>
        <end position="342"/>
    </location>
</feature>
<comment type="caution">
    <text evidence="9">The sequence shown here is derived from an EMBL/GenBank/DDBJ whole genome shotgun (WGS) entry which is preliminary data.</text>
</comment>
<evidence type="ECO:0000259" key="8">
    <source>
        <dbReference type="PROSITE" id="PS50850"/>
    </source>
</evidence>
<feature type="transmembrane region" description="Helical" evidence="7">
    <location>
        <begin position="89"/>
        <end position="107"/>
    </location>
</feature>
<dbReference type="InterPro" id="IPR011701">
    <property type="entry name" value="MFS"/>
</dbReference>
<accession>A0A1Y2EZ72</accession>
<dbReference type="GO" id="GO:0016020">
    <property type="term" value="C:membrane"/>
    <property type="evidence" value="ECO:0007669"/>
    <property type="project" value="UniProtKB-SubCell"/>
</dbReference>
<dbReference type="InterPro" id="IPR020846">
    <property type="entry name" value="MFS_dom"/>
</dbReference>
<evidence type="ECO:0000256" key="2">
    <source>
        <dbReference type="ARBA" id="ARBA00022448"/>
    </source>
</evidence>
<dbReference type="AlphaFoldDB" id="A0A1Y2EZ72"/>
<keyword evidence="3 7" id="KW-0812">Transmembrane</keyword>
<dbReference type="FunCoup" id="A0A1Y2EZ72">
    <property type="interactions" value="22"/>
</dbReference>
<dbReference type="GO" id="GO:0022857">
    <property type="term" value="F:transmembrane transporter activity"/>
    <property type="evidence" value="ECO:0007669"/>
    <property type="project" value="InterPro"/>
</dbReference>
<evidence type="ECO:0000256" key="6">
    <source>
        <dbReference type="SAM" id="MobiDB-lite"/>
    </source>
</evidence>
<evidence type="ECO:0000313" key="10">
    <source>
        <dbReference type="Proteomes" id="UP000193467"/>
    </source>
</evidence>
<dbReference type="Proteomes" id="UP000193467">
    <property type="component" value="Unassembled WGS sequence"/>
</dbReference>
<reference evidence="9 10" key="1">
    <citation type="submission" date="2016-07" db="EMBL/GenBank/DDBJ databases">
        <title>Pervasive Adenine N6-methylation of Active Genes in Fungi.</title>
        <authorList>
            <consortium name="DOE Joint Genome Institute"/>
            <person name="Mondo S.J."/>
            <person name="Dannebaum R.O."/>
            <person name="Kuo R.C."/>
            <person name="Labutti K."/>
            <person name="Haridas S."/>
            <person name="Kuo A."/>
            <person name="Salamov A."/>
            <person name="Ahrendt S.R."/>
            <person name="Lipzen A."/>
            <person name="Sullivan W."/>
            <person name="Andreopoulos W.B."/>
            <person name="Clum A."/>
            <person name="Lindquist E."/>
            <person name="Daum C."/>
            <person name="Ramamoorthy G.K."/>
            <person name="Gryganskyi A."/>
            <person name="Culley D."/>
            <person name="Magnuson J.K."/>
            <person name="James T.Y."/>
            <person name="O'Malley M.A."/>
            <person name="Stajich J.E."/>
            <person name="Spatafora J.W."/>
            <person name="Visel A."/>
            <person name="Grigoriev I.V."/>
        </authorList>
    </citation>
    <scope>NUCLEOTIDE SEQUENCE [LARGE SCALE GENOMIC DNA]</scope>
    <source>
        <strain evidence="9 10">62-1032</strain>
    </source>
</reference>
<feature type="transmembrane region" description="Helical" evidence="7">
    <location>
        <begin position="178"/>
        <end position="199"/>
    </location>
</feature>
<evidence type="ECO:0000256" key="3">
    <source>
        <dbReference type="ARBA" id="ARBA00022692"/>
    </source>
</evidence>
<dbReference type="InterPro" id="IPR036259">
    <property type="entry name" value="MFS_trans_sf"/>
</dbReference>
<organism evidence="9 10">
    <name type="scientific">Leucosporidium creatinivorum</name>
    <dbReference type="NCBI Taxonomy" id="106004"/>
    <lineage>
        <taxon>Eukaryota</taxon>
        <taxon>Fungi</taxon>
        <taxon>Dikarya</taxon>
        <taxon>Basidiomycota</taxon>
        <taxon>Pucciniomycotina</taxon>
        <taxon>Microbotryomycetes</taxon>
        <taxon>Leucosporidiales</taxon>
        <taxon>Leucosporidium</taxon>
    </lineage>
</organism>
<feature type="transmembrane region" description="Helical" evidence="7">
    <location>
        <begin position="284"/>
        <end position="311"/>
    </location>
</feature>
<feature type="domain" description="Major facilitator superfamily (MFS) profile" evidence="8">
    <location>
        <begin position="52"/>
        <end position="466"/>
    </location>
</feature>
<feature type="region of interest" description="Disordered" evidence="6">
    <location>
        <begin position="478"/>
        <end position="499"/>
    </location>
</feature>
<dbReference type="EMBL" id="MCGR01000033">
    <property type="protein sequence ID" value="ORY76908.1"/>
    <property type="molecule type" value="Genomic_DNA"/>
</dbReference>
<feature type="transmembrane region" description="Helical" evidence="7">
    <location>
        <begin position="119"/>
        <end position="140"/>
    </location>
</feature>
<dbReference type="OrthoDB" id="2962993at2759"/>